<dbReference type="EMBL" id="MT143003">
    <property type="protein sequence ID" value="QJA91660.1"/>
    <property type="molecule type" value="Genomic_DNA"/>
</dbReference>
<proteinExistence type="predicted"/>
<protein>
    <recommendedName>
        <fullName evidence="2">Tail protein</fullName>
    </recommendedName>
</protein>
<sequence length="220" mass="23879">MAVYYCTDSQITTLLPATLTGTDLATEGARNTLLRAPAKSWVDSVYPNWGPFPAASAASGYKVNQTGHAAGGLAVTVDGGTGNPAAGDFFQIDGHNSWYKVTAYAANVVSYTWVTSYRSGVETTTAGARAEFLNDSEIEFGPSILIQQAATWWARALAYQILRNTPEAPEAKMAFAQAKQVLQLDRFGLARARPQLYRGDALDATREDDPWSSMYVHLER</sequence>
<organism evidence="1">
    <name type="scientific">viral metagenome</name>
    <dbReference type="NCBI Taxonomy" id="1070528"/>
    <lineage>
        <taxon>unclassified sequences</taxon>
        <taxon>metagenomes</taxon>
        <taxon>organismal metagenomes</taxon>
    </lineage>
</organism>
<dbReference type="AlphaFoldDB" id="A0A6M3LAB5"/>
<evidence type="ECO:0000313" key="1">
    <source>
        <dbReference type="EMBL" id="QJA91660.1"/>
    </source>
</evidence>
<name>A0A6M3LAB5_9ZZZZ</name>
<gene>
    <name evidence="1" type="ORF">MM415B03306_0009</name>
</gene>
<evidence type="ECO:0008006" key="2">
    <source>
        <dbReference type="Google" id="ProtNLM"/>
    </source>
</evidence>
<reference evidence="1" key="1">
    <citation type="submission" date="2020-03" db="EMBL/GenBank/DDBJ databases">
        <title>The deep terrestrial virosphere.</title>
        <authorList>
            <person name="Holmfeldt K."/>
            <person name="Nilsson E."/>
            <person name="Simone D."/>
            <person name="Lopez-Fernandez M."/>
            <person name="Wu X."/>
            <person name="de Brujin I."/>
            <person name="Lundin D."/>
            <person name="Andersson A."/>
            <person name="Bertilsson S."/>
            <person name="Dopson M."/>
        </authorList>
    </citation>
    <scope>NUCLEOTIDE SEQUENCE</scope>
    <source>
        <strain evidence="1">MM415B03306</strain>
    </source>
</reference>
<accession>A0A6M3LAB5</accession>